<proteinExistence type="inferred from homology"/>
<evidence type="ECO:0000256" key="1">
    <source>
        <dbReference type="ARBA" id="ARBA00006845"/>
    </source>
</evidence>
<sequence>MTTAAFLRHSARAGAPVGVAADPLSMYPADVAVRRIDAADAVTLDGLFQAFAAAWDFPEYFGANKDAFDDCMRDLPPRLRTATGAPARGYVTVIEHAPELLLHATDDDLAWLATSLVFYRDHYRDDADPARGFAVVLRCDAAAVDDTCARWAAAGVPPVVVRNRTGC</sequence>
<reference evidence="3 4" key="1">
    <citation type="submission" date="2024-09" db="EMBL/GenBank/DDBJ databases">
        <authorList>
            <person name="Sun Q."/>
            <person name="Mori K."/>
        </authorList>
    </citation>
    <scope>NUCLEOTIDE SEQUENCE [LARGE SCALE GENOMIC DNA]</scope>
    <source>
        <strain evidence="3 4">CCM 7957</strain>
    </source>
</reference>
<dbReference type="SUPFAM" id="SSF52038">
    <property type="entry name" value="Barstar-related"/>
    <property type="match status" value="1"/>
</dbReference>
<keyword evidence="4" id="KW-1185">Reference proteome</keyword>
<evidence type="ECO:0000259" key="2">
    <source>
        <dbReference type="Pfam" id="PF01337"/>
    </source>
</evidence>
<comment type="caution">
    <text evidence="3">The sequence shown here is derived from an EMBL/GenBank/DDBJ whole genome shotgun (WGS) entry which is preliminary data.</text>
</comment>
<accession>A0ABV6H713</accession>
<evidence type="ECO:0000313" key="3">
    <source>
        <dbReference type="EMBL" id="MFC0314369.1"/>
    </source>
</evidence>
<comment type="similarity">
    <text evidence="1">Belongs to the barstar family.</text>
</comment>
<dbReference type="Proteomes" id="UP001589783">
    <property type="component" value="Unassembled WGS sequence"/>
</dbReference>
<dbReference type="Pfam" id="PF01337">
    <property type="entry name" value="Barstar"/>
    <property type="match status" value="1"/>
</dbReference>
<dbReference type="InterPro" id="IPR035905">
    <property type="entry name" value="Barstar-like_sf"/>
</dbReference>
<gene>
    <name evidence="3" type="ORF">ACFFJD_05810</name>
</gene>
<feature type="domain" description="Barstar (barnase inhibitor)" evidence="2">
    <location>
        <begin position="32"/>
        <end position="129"/>
    </location>
</feature>
<organism evidence="3 4">
    <name type="scientific">Gordonia phosphorivorans</name>
    <dbReference type="NCBI Taxonomy" id="1056982"/>
    <lineage>
        <taxon>Bacteria</taxon>
        <taxon>Bacillati</taxon>
        <taxon>Actinomycetota</taxon>
        <taxon>Actinomycetes</taxon>
        <taxon>Mycobacteriales</taxon>
        <taxon>Gordoniaceae</taxon>
        <taxon>Gordonia</taxon>
    </lineage>
</organism>
<dbReference type="RefSeq" id="WP_382362087.1">
    <property type="nucleotide sequence ID" value="NZ_JBHLWV010000015.1"/>
</dbReference>
<dbReference type="EMBL" id="JBHLWV010000015">
    <property type="protein sequence ID" value="MFC0314369.1"/>
    <property type="molecule type" value="Genomic_DNA"/>
</dbReference>
<name>A0ABV6H713_9ACTN</name>
<protein>
    <submittedName>
        <fullName evidence="3">Barstar family protein</fullName>
    </submittedName>
</protein>
<evidence type="ECO:0000313" key="4">
    <source>
        <dbReference type="Proteomes" id="UP001589783"/>
    </source>
</evidence>
<dbReference type="InterPro" id="IPR000468">
    <property type="entry name" value="Barstar"/>
</dbReference>
<dbReference type="Gene3D" id="3.30.370.10">
    <property type="entry name" value="Barstar-like"/>
    <property type="match status" value="1"/>
</dbReference>